<organism evidence="2 3">
    <name type="scientific">Chrysochromulina ericina virus CeV-01B</name>
    <dbReference type="NCBI Taxonomy" id="3070830"/>
    <lineage>
        <taxon>Viruses</taxon>
        <taxon>Varidnaviria</taxon>
        <taxon>Bamfordvirae</taxon>
        <taxon>Nucleocytoviricota</taxon>
        <taxon>Megaviricetes</taxon>
        <taxon>Imitervirales</taxon>
        <taxon>Mesomimiviridae</taxon>
        <taxon>Tethysvirus</taxon>
        <taxon>Tethysvirus raunefjordenense</taxon>
    </lineage>
</organism>
<keyword evidence="1" id="KW-1133">Transmembrane helix</keyword>
<evidence type="ECO:0000256" key="1">
    <source>
        <dbReference type="SAM" id="Phobius"/>
    </source>
</evidence>
<keyword evidence="1" id="KW-0812">Transmembrane</keyword>
<name>A0A0N9QQI9_9VIRU</name>
<proteinExistence type="predicted"/>
<feature type="transmembrane region" description="Helical" evidence="1">
    <location>
        <begin position="86"/>
        <end position="103"/>
    </location>
</feature>
<reference evidence="2 3" key="1">
    <citation type="journal article" date="2015" name="Genome Announc.">
        <title>The 474-Kilobase-Pair Complete Genome Sequence of CeV-01B, a Virus Infecting Haptolina (Chrysochromulina) ericina (Prymnesiophyceae).</title>
        <authorList>
            <person name="Gallot-Lavallee L."/>
            <person name="Pagarete A."/>
            <person name="Legendre M."/>
            <person name="Santini S."/>
            <person name="Sandaa R.A."/>
            <person name="Himmelbauer H."/>
            <person name="Ogata H."/>
            <person name="Bratbak G."/>
            <person name="Claverie J.M."/>
        </authorList>
    </citation>
    <scope>NUCLEOTIDE SEQUENCE [LARGE SCALE GENOMIC DNA]</scope>
    <source>
        <strain evidence="2">CeV-01B</strain>
    </source>
</reference>
<keyword evidence="1" id="KW-0472">Membrane</keyword>
<evidence type="ECO:0000313" key="2">
    <source>
        <dbReference type="EMBL" id="ALH23106.1"/>
    </source>
</evidence>
<feature type="transmembrane region" description="Helical" evidence="1">
    <location>
        <begin position="45"/>
        <end position="66"/>
    </location>
</feature>
<keyword evidence="3" id="KW-1185">Reference proteome</keyword>
<protein>
    <submittedName>
        <fullName evidence="2">Uncharacterized protein</fullName>
    </submittedName>
</protein>
<dbReference type="KEGG" id="vg:26049067"/>
<dbReference type="Proteomes" id="UP000203826">
    <property type="component" value="Segment"/>
</dbReference>
<accession>A0A0N9QQI9</accession>
<dbReference type="EMBL" id="KT820662">
    <property type="protein sequence ID" value="ALH23106.1"/>
    <property type="molecule type" value="Genomic_DNA"/>
</dbReference>
<sequence length="104" mass="12833">MFYYFDITTFNYYNSLNIYTYKKNIFKTTFKESHNLETTYTSDTLYLMLILLCKLINLPNLEFFLLFKAIRIPIINIELNRNTNMLYNYFYFFFFTLLSSLFFL</sequence>
<evidence type="ECO:0000313" key="3">
    <source>
        <dbReference type="Proteomes" id="UP000203826"/>
    </source>
</evidence>
<gene>
    <name evidence="2" type="ORF">ceV_200</name>
</gene>